<dbReference type="EC" id="1.1.1.49" evidence="3"/>
<dbReference type="InterPro" id="IPR019796">
    <property type="entry name" value="G6P_DH_AS"/>
</dbReference>
<evidence type="ECO:0000313" key="12">
    <source>
        <dbReference type="EMBL" id="KAF5836806.1"/>
    </source>
</evidence>
<sequence>MDTSRQKFPSCVRECFKKPSHLDEAPSLRDTWKDPHLDNKLTLGVVVCGGSGDLAKKKTYPALFALFYKGFLPQRTLILGYARSHMSDQDLRERIKPFLVKVVETLVAQQLAAIAGGSSLHNTPRPSTSPASPHAQHQHGQAQQEGSHGDNDASFAMGAMEFERAATEKGMQKVEDFLQLCTYQTGEYDDSTPSGTQGYQALADRLAAWESDHPPNVMPMVGRLLYLALPPAVYPQVSAALHRHVSTLSSSCRLPESWVRMVLEKPFGKDLCSSEALAKEINAVWPEESLFRIDHYLGKELVQNMLVLRFANNLFSSWWNRDSVANVQITFKENFGTQGRGGYFDQYGIIRDVMQNHLAQVLALLAMEPPVSLHPDDVRDEKVRIQLKSPAAPLFGSMDHLRNELVIRFQPDEAIYAKLVVKKPGLEMDYVMSELDLTYPERYRDLSIPDAYERLILDCIRGDQQHFVRRDELRAAWAIFTPLLHAIDARQIKPPHPYPYGSRGPKEADMLVRDSGYTKTEYEWTSYEARRSPDGLRSGMNSPAQRSSKRSSLDVRHASPPQ</sequence>
<dbReference type="InterPro" id="IPR022674">
    <property type="entry name" value="G6P_DH_NAD-bd"/>
</dbReference>
<evidence type="ECO:0000259" key="10">
    <source>
        <dbReference type="Pfam" id="PF00479"/>
    </source>
</evidence>
<keyword evidence="6" id="KW-0560">Oxidoreductase</keyword>
<evidence type="ECO:0000256" key="4">
    <source>
        <dbReference type="ARBA" id="ARBA00022526"/>
    </source>
</evidence>
<accession>A0ABQ7GQC7</accession>
<dbReference type="HAMAP" id="MF_00966">
    <property type="entry name" value="G6PD"/>
    <property type="match status" value="1"/>
</dbReference>
<feature type="compositionally biased region" description="Polar residues" evidence="9">
    <location>
        <begin position="119"/>
        <end position="129"/>
    </location>
</feature>
<feature type="domain" description="Glucose-6-phosphate dehydrogenase NAD-binding" evidence="10">
    <location>
        <begin position="46"/>
        <end position="101"/>
    </location>
</feature>
<feature type="domain" description="Glucose-6-phosphate dehydrogenase NAD-binding" evidence="10">
    <location>
        <begin position="163"/>
        <end position="304"/>
    </location>
</feature>
<name>A0ABQ7GQC7_DUNSA</name>
<evidence type="ECO:0000256" key="8">
    <source>
        <dbReference type="ARBA" id="ARBA00048749"/>
    </source>
</evidence>
<protein>
    <recommendedName>
        <fullName evidence="3">glucose-6-phosphate dehydrogenase (NADP(+))</fullName>
        <ecNumber evidence="3">1.1.1.49</ecNumber>
    </recommendedName>
</protein>
<feature type="compositionally biased region" description="Basic and acidic residues" evidence="9">
    <location>
        <begin position="551"/>
        <end position="562"/>
    </location>
</feature>
<dbReference type="InterPro" id="IPR001282">
    <property type="entry name" value="G6P_DH"/>
</dbReference>
<evidence type="ECO:0000256" key="3">
    <source>
        <dbReference type="ARBA" id="ARBA00013019"/>
    </source>
</evidence>
<comment type="similarity">
    <text evidence="2">Belongs to the glucose-6-phosphate dehydrogenase family.</text>
</comment>
<dbReference type="Proteomes" id="UP000815325">
    <property type="component" value="Unassembled WGS sequence"/>
</dbReference>
<dbReference type="PANTHER" id="PTHR23429:SF0">
    <property type="entry name" value="GLUCOSE-6-PHOSPHATE 1-DEHYDROGENASE"/>
    <property type="match status" value="1"/>
</dbReference>
<feature type="region of interest" description="Disordered" evidence="9">
    <location>
        <begin position="528"/>
        <end position="562"/>
    </location>
</feature>
<organism evidence="12 13">
    <name type="scientific">Dunaliella salina</name>
    <name type="common">Green alga</name>
    <name type="synonym">Protococcus salinus</name>
    <dbReference type="NCBI Taxonomy" id="3046"/>
    <lineage>
        <taxon>Eukaryota</taxon>
        <taxon>Viridiplantae</taxon>
        <taxon>Chlorophyta</taxon>
        <taxon>core chlorophytes</taxon>
        <taxon>Chlorophyceae</taxon>
        <taxon>CS clade</taxon>
        <taxon>Chlamydomonadales</taxon>
        <taxon>Dunaliellaceae</taxon>
        <taxon>Dunaliella</taxon>
    </lineage>
</organism>
<evidence type="ECO:0000256" key="6">
    <source>
        <dbReference type="ARBA" id="ARBA00023002"/>
    </source>
</evidence>
<dbReference type="SUPFAM" id="SSF55347">
    <property type="entry name" value="Glyceraldehyde-3-phosphate dehydrogenase-like, C-terminal domain"/>
    <property type="match status" value="1"/>
</dbReference>
<evidence type="ECO:0000256" key="7">
    <source>
        <dbReference type="ARBA" id="ARBA00023277"/>
    </source>
</evidence>
<dbReference type="Pfam" id="PF00479">
    <property type="entry name" value="G6PD_N"/>
    <property type="match status" value="2"/>
</dbReference>
<feature type="region of interest" description="Disordered" evidence="9">
    <location>
        <begin position="117"/>
        <end position="153"/>
    </location>
</feature>
<comment type="catalytic activity">
    <reaction evidence="8">
        <text>D-glucose 6-phosphate + NADP(+) = 6-phospho-D-glucono-1,5-lactone + NADPH + H(+)</text>
        <dbReference type="Rhea" id="RHEA:15841"/>
        <dbReference type="ChEBI" id="CHEBI:15378"/>
        <dbReference type="ChEBI" id="CHEBI:57783"/>
        <dbReference type="ChEBI" id="CHEBI:57955"/>
        <dbReference type="ChEBI" id="CHEBI:58349"/>
        <dbReference type="ChEBI" id="CHEBI:61548"/>
        <dbReference type="EC" id="1.1.1.49"/>
    </reaction>
</comment>
<dbReference type="InterPro" id="IPR036291">
    <property type="entry name" value="NAD(P)-bd_dom_sf"/>
</dbReference>
<evidence type="ECO:0000256" key="2">
    <source>
        <dbReference type="ARBA" id="ARBA00009975"/>
    </source>
</evidence>
<evidence type="ECO:0000259" key="11">
    <source>
        <dbReference type="Pfam" id="PF02781"/>
    </source>
</evidence>
<evidence type="ECO:0000256" key="9">
    <source>
        <dbReference type="SAM" id="MobiDB-lite"/>
    </source>
</evidence>
<dbReference type="PIRSF" id="PIRSF000110">
    <property type="entry name" value="G6PD"/>
    <property type="match status" value="1"/>
</dbReference>
<keyword evidence="4" id="KW-0313">Glucose metabolism</keyword>
<gene>
    <name evidence="12" type="ORF">DUNSADRAFT_5385</name>
</gene>
<comment type="caution">
    <text evidence="12">The sequence shown here is derived from an EMBL/GenBank/DDBJ whole genome shotgun (WGS) entry which is preliminary data.</text>
</comment>
<feature type="domain" description="Glucose-6-phosphate dehydrogenase C-terminal" evidence="11">
    <location>
        <begin position="382"/>
        <end position="517"/>
    </location>
</feature>
<dbReference type="PRINTS" id="PR00079">
    <property type="entry name" value="G6PDHDRGNASE"/>
</dbReference>
<dbReference type="EMBL" id="MU069642">
    <property type="protein sequence ID" value="KAF5836806.1"/>
    <property type="molecule type" value="Genomic_DNA"/>
</dbReference>
<dbReference type="Pfam" id="PF02781">
    <property type="entry name" value="G6PD_C"/>
    <property type="match status" value="1"/>
</dbReference>
<dbReference type="PANTHER" id="PTHR23429">
    <property type="entry name" value="GLUCOSE-6-PHOSPHATE 1-DEHYDROGENASE G6PD"/>
    <property type="match status" value="1"/>
</dbReference>
<evidence type="ECO:0000256" key="1">
    <source>
        <dbReference type="ARBA" id="ARBA00004937"/>
    </source>
</evidence>
<dbReference type="Gene3D" id="3.40.50.720">
    <property type="entry name" value="NAD(P)-binding Rossmann-like Domain"/>
    <property type="match status" value="2"/>
</dbReference>
<dbReference type="InterPro" id="IPR022675">
    <property type="entry name" value="G6P_DH_C"/>
</dbReference>
<comment type="pathway">
    <text evidence="1">Carbohydrate degradation; pentose phosphate pathway; D-ribulose 5-phosphate from D-glucose 6-phosphate (oxidative stage): step 1/3.</text>
</comment>
<feature type="compositionally biased region" description="Low complexity" evidence="9">
    <location>
        <begin position="130"/>
        <end position="146"/>
    </location>
</feature>
<reference evidence="12" key="1">
    <citation type="submission" date="2017-08" db="EMBL/GenBank/DDBJ databases">
        <authorList>
            <person name="Polle J.E."/>
            <person name="Barry K."/>
            <person name="Cushman J."/>
            <person name="Schmutz J."/>
            <person name="Tran D."/>
            <person name="Hathwaick L.T."/>
            <person name="Yim W.C."/>
            <person name="Jenkins J."/>
            <person name="Mckie-Krisberg Z.M."/>
            <person name="Prochnik S."/>
            <person name="Lindquist E."/>
            <person name="Dockter R.B."/>
            <person name="Adam C."/>
            <person name="Molina H."/>
            <person name="Bunkerborg J."/>
            <person name="Jin E."/>
            <person name="Buchheim M."/>
            <person name="Magnuson J."/>
        </authorList>
    </citation>
    <scope>NUCLEOTIDE SEQUENCE</scope>
    <source>
        <strain evidence="12">CCAP 19/18</strain>
    </source>
</reference>
<keyword evidence="5" id="KW-0521">NADP</keyword>
<dbReference type="PROSITE" id="PS00069">
    <property type="entry name" value="G6P_DEHYDROGENASE"/>
    <property type="match status" value="1"/>
</dbReference>
<keyword evidence="7" id="KW-0119">Carbohydrate metabolism</keyword>
<keyword evidence="13" id="KW-1185">Reference proteome</keyword>
<dbReference type="SUPFAM" id="SSF51735">
    <property type="entry name" value="NAD(P)-binding Rossmann-fold domains"/>
    <property type="match status" value="2"/>
</dbReference>
<dbReference type="Gene3D" id="3.30.360.10">
    <property type="entry name" value="Dihydrodipicolinate Reductase, domain 2"/>
    <property type="match status" value="2"/>
</dbReference>
<evidence type="ECO:0000256" key="5">
    <source>
        <dbReference type="ARBA" id="ARBA00022857"/>
    </source>
</evidence>
<proteinExistence type="inferred from homology"/>
<evidence type="ECO:0000313" key="13">
    <source>
        <dbReference type="Proteomes" id="UP000815325"/>
    </source>
</evidence>